<evidence type="ECO:0000256" key="4">
    <source>
        <dbReference type="ARBA" id="ARBA00022679"/>
    </source>
</evidence>
<dbReference type="InterPro" id="IPR001245">
    <property type="entry name" value="Ser-Thr/Tyr_kinase_cat_dom"/>
</dbReference>
<reference evidence="11" key="3">
    <citation type="submission" date="2025-08" db="UniProtKB">
        <authorList>
            <consortium name="Ensembl"/>
        </authorList>
    </citation>
    <scope>IDENTIFICATION</scope>
</reference>
<dbReference type="CDD" id="cd08215">
    <property type="entry name" value="STKc_Nek"/>
    <property type="match status" value="1"/>
</dbReference>
<evidence type="ECO:0000256" key="8">
    <source>
        <dbReference type="ARBA" id="ARBA00047899"/>
    </source>
</evidence>
<dbReference type="InterPro" id="IPR051131">
    <property type="entry name" value="NEK_Ser/Thr_kinase_NIMA"/>
</dbReference>
<dbReference type="STRING" id="7719.ENSCINP00000026009"/>
<dbReference type="GO" id="GO:0004674">
    <property type="term" value="F:protein serine/threonine kinase activity"/>
    <property type="evidence" value="ECO:0000318"/>
    <property type="project" value="GO_Central"/>
</dbReference>
<evidence type="ECO:0000256" key="5">
    <source>
        <dbReference type="ARBA" id="ARBA00022741"/>
    </source>
</evidence>
<organism evidence="11 12">
    <name type="scientific">Ciona intestinalis</name>
    <name type="common">Transparent sea squirt</name>
    <name type="synonym">Ascidia intestinalis</name>
    <dbReference type="NCBI Taxonomy" id="7719"/>
    <lineage>
        <taxon>Eukaryota</taxon>
        <taxon>Metazoa</taxon>
        <taxon>Chordata</taxon>
        <taxon>Tunicata</taxon>
        <taxon>Ascidiacea</taxon>
        <taxon>Phlebobranchia</taxon>
        <taxon>Cionidae</taxon>
        <taxon>Ciona</taxon>
    </lineage>
</organism>
<comment type="similarity">
    <text evidence="1">Belongs to the protein kinase superfamily. NEK Ser/Thr protein kinase family. NIMA subfamily.</text>
</comment>
<keyword evidence="4" id="KW-0808">Transferase</keyword>
<dbReference type="HOGENOM" id="CLU_000288_63_39_1"/>
<dbReference type="InterPro" id="IPR000719">
    <property type="entry name" value="Prot_kinase_dom"/>
</dbReference>
<dbReference type="SMART" id="SM00220">
    <property type="entry name" value="S_TKc"/>
    <property type="match status" value="1"/>
</dbReference>
<evidence type="ECO:0000256" key="1">
    <source>
        <dbReference type="ARBA" id="ARBA00010886"/>
    </source>
</evidence>
<dbReference type="EMBL" id="EAAA01001319">
    <property type="status" value="NOT_ANNOTATED_CDS"/>
    <property type="molecule type" value="Genomic_DNA"/>
</dbReference>
<dbReference type="EC" id="2.7.11.1" evidence="2"/>
<dbReference type="PROSITE" id="PS50011">
    <property type="entry name" value="PROTEIN_KINASE_DOM"/>
    <property type="match status" value="1"/>
</dbReference>
<comment type="catalytic activity">
    <reaction evidence="8">
        <text>L-threonyl-[protein] + ATP = O-phospho-L-threonyl-[protein] + ADP + H(+)</text>
        <dbReference type="Rhea" id="RHEA:46608"/>
        <dbReference type="Rhea" id="RHEA-COMP:11060"/>
        <dbReference type="Rhea" id="RHEA-COMP:11605"/>
        <dbReference type="ChEBI" id="CHEBI:15378"/>
        <dbReference type="ChEBI" id="CHEBI:30013"/>
        <dbReference type="ChEBI" id="CHEBI:30616"/>
        <dbReference type="ChEBI" id="CHEBI:61977"/>
        <dbReference type="ChEBI" id="CHEBI:456216"/>
        <dbReference type="EC" id="2.7.11.1"/>
    </reaction>
</comment>
<keyword evidence="5" id="KW-0547">Nucleotide-binding</keyword>
<evidence type="ECO:0000256" key="9">
    <source>
        <dbReference type="ARBA" id="ARBA00048679"/>
    </source>
</evidence>
<evidence type="ECO:0000256" key="7">
    <source>
        <dbReference type="ARBA" id="ARBA00022840"/>
    </source>
</evidence>
<evidence type="ECO:0000256" key="2">
    <source>
        <dbReference type="ARBA" id="ARBA00012513"/>
    </source>
</evidence>
<dbReference type="GO" id="GO:0005524">
    <property type="term" value="F:ATP binding"/>
    <property type="evidence" value="ECO:0007669"/>
    <property type="project" value="UniProtKB-KW"/>
</dbReference>
<comment type="catalytic activity">
    <reaction evidence="9">
        <text>L-seryl-[protein] + ATP = O-phospho-L-seryl-[protein] + ADP + H(+)</text>
        <dbReference type="Rhea" id="RHEA:17989"/>
        <dbReference type="Rhea" id="RHEA-COMP:9863"/>
        <dbReference type="Rhea" id="RHEA-COMP:11604"/>
        <dbReference type="ChEBI" id="CHEBI:15378"/>
        <dbReference type="ChEBI" id="CHEBI:29999"/>
        <dbReference type="ChEBI" id="CHEBI:30616"/>
        <dbReference type="ChEBI" id="CHEBI:83421"/>
        <dbReference type="ChEBI" id="CHEBI:456216"/>
        <dbReference type="EC" id="2.7.11.1"/>
    </reaction>
</comment>
<evidence type="ECO:0000313" key="11">
    <source>
        <dbReference type="Ensembl" id="ENSCINP00000026009.2"/>
    </source>
</evidence>
<sequence>RKLVAIKKIEINEARRSRSRKAVVREADILRTLDNYHIVKCYEWFMDLKGHHMNMVLEYCNGGTLQDRILSAQQSKTMFESSTILTWTTQITSAVKYIHERRILHRDLKSENVFLVKNDDVVKLGDFGISKEIDHTLDKASTCVGTPCYLSPELCQDIPYSFKSDIWALGCLLFEMCALAPAFDAANLISLFYKIVNGKYADLPPNCSPELKALVGQILNKNPEDRPTAAQLLKLPILLQYADKIRTQTPEPSAEGNVNVKKVENHTELDFDMDDLDALLKASEESIQKSPSPEIVNTARSISVHATYTNDIDGEKSYSSDEFSSCSDDELNTSSLLQHTDCKKVKVFNKNYSSDVEYPDDFEDYDDDFDPGWYMVYPLSYLNNTLDDDDLDTTRTLTSRVSSLELVKQGCIDTVGADTYHQLSEMFSRGFSIGEVYDKYKHKVDFETLETCYLLLN</sequence>
<dbReference type="PANTHER" id="PTHR44899:SF3">
    <property type="entry name" value="SERINE_THREONINE-PROTEIN KINASE NEK1"/>
    <property type="match status" value="1"/>
</dbReference>
<dbReference type="Ensembl" id="ENSCINT00000026255.2">
    <property type="protein sequence ID" value="ENSCINP00000026009.2"/>
    <property type="gene ID" value="ENSCING00000014361.2"/>
</dbReference>
<dbReference type="PRINTS" id="PR00109">
    <property type="entry name" value="TYRKINASE"/>
</dbReference>
<evidence type="ECO:0000313" key="12">
    <source>
        <dbReference type="Proteomes" id="UP000008144"/>
    </source>
</evidence>
<dbReference type="PROSITE" id="PS00108">
    <property type="entry name" value="PROTEIN_KINASE_ST"/>
    <property type="match status" value="1"/>
</dbReference>
<accession>F7AZI0</accession>
<feature type="domain" description="Protein kinase" evidence="10">
    <location>
        <begin position="1"/>
        <end position="238"/>
    </location>
</feature>
<dbReference type="GO" id="GO:0005634">
    <property type="term" value="C:nucleus"/>
    <property type="evidence" value="ECO:0000318"/>
    <property type="project" value="GO_Central"/>
</dbReference>
<reference evidence="12" key="1">
    <citation type="journal article" date="2002" name="Science">
        <title>The draft genome of Ciona intestinalis: insights into chordate and vertebrate origins.</title>
        <authorList>
            <person name="Dehal P."/>
            <person name="Satou Y."/>
            <person name="Campbell R.K."/>
            <person name="Chapman J."/>
            <person name="Degnan B."/>
            <person name="De Tomaso A."/>
            <person name="Davidson B."/>
            <person name="Di Gregorio A."/>
            <person name="Gelpke M."/>
            <person name="Goodstein D.M."/>
            <person name="Harafuji N."/>
            <person name="Hastings K.E."/>
            <person name="Ho I."/>
            <person name="Hotta K."/>
            <person name="Huang W."/>
            <person name="Kawashima T."/>
            <person name="Lemaire P."/>
            <person name="Martinez D."/>
            <person name="Meinertzhagen I.A."/>
            <person name="Necula S."/>
            <person name="Nonaka M."/>
            <person name="Putnam N."/>
            <person name="Rash S."/>
            <person name="Saiga H."/>
            <person name="Satake M."/>
            <person name="Terry A."/>
            <person name="Yamada L."/>
            <person name="Wang H.G."/>
            <person name="Awazu S."/>
            <person name="Azumi K."/>
            <person name="Boore J."/>
            <person name="Branno M."/>
            <person name="Chin-Bow S."/>
            <person name="DeSantis R."/>
            <person name="Doyle S."/>
            <person name="Francino P."/>
            <person name="Keys D.N."/>
            <person name="Haga S."/>
            <person name="Hayashi H."/>
            <person name="Hino K."/>
            <person name="Imai K.S."/>
            <person name="Inaba K."/>
            <person name="Kano S."/>
            <person name="Kobayashi K."/>
            <person name="Kobayashi M."/>
            <person name="Lee B.I."/>
            <person name="Makabe K.W."/>
            <person name="Manohar C."/>
            <person name="Matassi G."/>
            <person name="Medina M."/>
            <person name="Mochizuki Y."/>
            <person name="Mount S."/>
            <person name="Morishita T."/>
            <person name="Miura S."/>
            <person name="Nakayama A."/>
            <person name="Nishizaka S."/>
            <person name="Nomoto H."/>
            <person name="Ohta F."/>
            <person name="Oishi K."/>
            <person name="Rigoutsos I."/>
            <person name="Sano M."/>
            <person name="Sasaki A."/>
            <person name="Sasakura Y."/>
            <person name="Shoguchi E."/>
            <person name="Shin-i T."/>
            <person name="Spagnuolo A."/>
            <person name="Stainier D."/>
            <person name="Suzuki M.M."/>
            <person name="Tassy O."/>
            <person name="Takatori N."/>
            <person name="Tokuoka M."/>
            <person name="Yagi K."/>
            <person name="Yoshizaki F."/>
            <person name="Wada S."/>
            <person name="Zhang C."/>
            <person name="Hyatt P.D."/>
            <person name="Larimer F."/>
            <person name="Detter C."/>
            <person name="Doggett N."/>
            <person name="Glavina T."/>
            <person name="Hawkins T."/>
            <person name="Richardson P."/>
            <person name="Lucas S."/>
            <person name="Kohara Y."/>
            <person name="Levine M."/>
            <person name="Satoh N."/>
            <person name="Rokhsar D.S."/>
        </authorList>
    </citation>
    <scope>NUCLEOTIDE SEQUENCE [LARGE SCALE GENOMIC DNA]</scope>
</reference>
<dbReference type="OMA" id="LIFEEYC"/>
<keyword evidence="6" id="KW-0418">Kinase</keyword>
<dbReference type="InParanoid" id="F7AZI0"/>
<keyword evidence="7" id="KW-0067">ATP-binding</keyword>
<dbReference type="AlphaFoldDB" id="F7AZI0"/>
<dbReference type="Pfam" id="PF00069">
    <property type="entry name" value="Pkinase"/>
    <property type="match status" value="1"/>
</dbReference>
<evidence type="ECO:0000259" key="10">
    <source>
        <dbReference type="PROSITE" id="PS50011"/>
    </source>
</evidence>
<evidence type="ECO:0000256" key="6">
    <source>
        <dbReference type="ARBA" id="ARBA00022777"/>
    </source>
</evidence>
<reference evidence="11" key="2">
    <citation type="journal article" date="2008" name="Genome Biol.">
        <title>Improved genome assembly and evidence-based global gene model set for the chordate Ciona intestinalis: new insight into intron and operon populations.</title>
        <authorList>
            <person name="Satou Y."/>
            <person name="Mineta K."/>
            <person name="Ogasawara M."/>
            <person name="Sasakura Y."/>
            <person name="Shoguchi E."/>
            <person name="Ueno K."/>
            <person name="Yamada L."/>
            <person name="Matsumoto J."/>
            <person name="Wasserscheid J."/>
            <person name="Dewar K."/>
            <person name="Wiley G.B."/>
            <person name="Macmil S.L."/>
            <person name="Roe B.A."/>
            <person name="Zeller R.W."/>
            <person name="Hastings K.E."/>
            <person name="Lemaire P."/>
            <person name="Lindquist E."/>
            <person name="Endo T."/>
            <person name="Hotta K."/>
            <person name="Inaba K."/>
        </authorList>
    </citation>
    <scope>NUCLEOTIDE SEQUENCE [LARGE SCALE GENOMIC DNA]</scope>
    <source>
        <strain evidence="11">wild type</strain>
    </source>
</reference>
<keyword evidence="12" id="KW-1185">Reference proteome</keyword>
<dbReference type="InterPro" id="IPR008271">
    <property type="entry name" value="Ser/Thr_kinase_AS"/>
</dbReference>
<name>F7AZI0_CIOIN</name>
<dbReference type="PANTHER" id="PTHR44899">
    <property type="entry name" value="CAMK FAMILY PROTEIN KINASE"/>
    <property type="match status" value="1"/>
</dbReference>
<dbReference type="InterPro" id="IPR011009">
    <property type="entry name" value="Kinase-like_dom_sf"/>
</dbReference>
<evidence type="ECO:0000256" key="3">
    <source>
        <dbReference type="ARBA" id="ARBA00022527"/>
    </source>
</evidence>
<protein>
    <recommendedName>
        <fullName evidence="2">non-specific serine/threonine protein kinase</fullName>
        <ecNumber evidence="2">2.7.11.1</ecNumber>
    </recommendedName>
</protein>
<dbReference type="Gene3D" id="1.10.510.10">
    <property type="entry name" value="Transferase(Phosphotransferase) domain 1"/>
    <property type="match status" value="1"/>
</dbReference>
<proteinExistence type="inferred from homology"/>
<dbReference type="Proteomes" id="UP000008144">
    <property type="component" value="Chromosome 14"/>
</dbReference>
<dbReference type="FunFam" id="1.10.510.10:FF:002532">
    <property type="entry name" value="serine/threonine-protein kinase Nek3-like"/>
    <property type="match status" value="1"/>
</dbReference>
<reference evidence="11" key="4">
    <citation type="submission" date="2025-09" db="UniProtKB">
        <authorList>
            <consortium name="Ensembl"/>
        </authorList>
    </citation>
    <scope>IDENTIFICATION</scope>
</reference>
<dbReference type="SUPFAM" id="SSF56112">
    <property type="entry name" value="Protein kinase-like (PK-like)"/>
    <property type="match status" value="1"/>
</dbReference>
<keyword evidence="3" id="KW-0723">Serine/threonine-protein kinase</keyword>
<dbReference type="GeneTree" id="ENSGT00940000165959"/>